<organism evidence="2 3">
    <name type="scientific">Lysinibacillus mangiferihumi</name>
    <dbReference type="NCBI Taxonomy" id="1130819"/>
    <lineage>
        <taxon>Bacteria</taxon>
        <taxon>Bacillati</taxon>
        <taxon>Bacillota</taxon>
        <taxon>Bacilli</taxon>
        <taxon>Bacillales</taxon>
        <taxon>Bacillaceae</taxon>
        <taxon>Lysinibacillus</taxon>
    </lineage>
</organism>
<gene>
    <name evidence="2" type="ORF">FC756_03195</name>
</gene>
<evidence type="ECO:0000259" key="1">
    <source>
        <dbReference type="PROSITE" id="PS50943"/>
    </source>
</evidence>
<dbReference type="SUPFAM" id="SSF47413">
    <property type="entry name" value="lambda repressor-like DNA-binding domains"/>
    <property type="match status" value="1"/>
</dbReference>
<dbReference type="RefSeq" id="WP_107893750.1">
    <property type="nucleotide sequence ID" value="NZ_PYWM01000001.1"/>
</dbReference>
<feature type="domain" description="HTH cro/C1-type" evidence="1">
    <location>
        <begin position="7"/>
        <end position="63"/>
    </location>
</feature>
<evidence type="ECO:0000313" key="3">
    <source>
        <dbReference type="Proteomes" id="UP000308744"/>
    </source>
</evidence>
<dbReference type="GO" id="GO:0003677">
    <property type="term" value="F:DNA binding"/>
    <property type="evidence" value="ECO:0007669"/>
    <property type="project" value="InterPro"/>
</dbReference>
<proteinExistence type="predicted"/>
<reference evidence="2 3" key="1">
    <citation type="submission" date="2019-04" db="EMBL/GenBank/DDBJ databases">
        <title>Lysinibacillus genome sequencing.</title>
        <authorList>
            <person name="Dunlap C."/>
        </authorList>
    </citation>
    <scope>NUCLEOTIDE SEQUENCE [LARGE SCALE GENOMIC DNA]</scope>
    <source>
        <strain evidence="2 3">CCTCC AB 2010389</strain>
    </source>
</reference>
<name>A0A4U2ZCD6_9BACI</name>
<dbReference type="PROSITE" id="PS50943">
    <property type="entry name" value="HTH_CROC1"/>
    <property type="match status" value="1"/>
</dbReference>
<dbReference type="AlphaFoldDB" id="A0A4U2ZCD6"/>
<dbReference type="Proteomes" id="UP000308744">
    <property type="component" value="Unassembled WGS sequence"/>
</dbReference>
<dbReference type="SMART" id="SM00530">
    <property type="entry name" value="HTH_XRE"/>
    <property type="match status" value="1"/>
</dbReference>
<evidence type="ECO:0000313" key="2">
    <source>
        <dbReference type="EMBL" id="TKI72028.1"/>
    </source>
</evidence>
<comment type="caution">
    <text evidence="2">The sequence shown here is derived from an EMBL/GenBank/DDBJ whole genome shotgun (WGS) entry which is preliminary data.</text>
</comment>
<keyword evidence="3" id="KW-1185">Reference proteome</keyword>
<sequence>MELTVKLKEVLSARGMSQIELAEKTGLTRTVISELATNRRTSVNREHITKVIQALEITDMNEIFEVK</sequence>
<protein>
    <submittedName>
        <fullName evidence="2">Helix-turn-helix transcriptional regulator</fullName>
    </submittedName>
</protein>
<dbReference type="CDD" id="cd00093">
    <property type="entry name" value="HTH_XRE"/>
    <property type="match status" value="1"/>
</dbReference>
<dbReference type="InterPro" id="IPR001387">
    <property type="entry name" value="Cro/C1-type_HTH"/>
</dbReference>
<dbReference type="InterPro" id="IPR010982">
    <property type="entry name" value="Lambda_DNA-bd_dom_sf"/>
</dbReference>
<dbReference type="Pfam" id="PF13443">
    <property type="entry name" value="HTH_26"/>
    <property type="match status" value="1"/>
</dbReference>
<dbReference type="Gene3D" id="1.10.260.40">
    <property type="entry name" value="lambda repressor-like DNA-binding domains"/>
    <property type="match status" value="1"/>
</dbReference>
<dbReference type="EMBL" id="SZPU01000010">
    <property type="protein sequence ID" value="TKI72028.1"/>
    <property type="molecule type" value="Genomic_DNA"/>
</dbReference>
<accession>A0A4U2ZCD6</accession>